<evidence type="ECO:0000313" key="8">
    <source>
        <dbReference type="EMBL" id="KAF9618207.1"/>
    </source>
</evidence>
<comment type="subcellular location">
    <subcellularLocation>
        <location evidence="2">Membrane</location>
        <topology evidence="2">Multi-pass membrane protein</topology>
    </subcellularLocation>
    <subcellularLocation>
        <location evidence="1">Plastid</location>
        <location evidence="1">Chloroplast envelope</location>
    </subcellularLocation>
</comment>
<evidence type="ECO:0000256" key="2">
    <source>
        <dbReference type="ARBA" id="ARBA00004141"/>
    </source>
</evidence>
<dbReference type="AlphaFoldDB" id="A0A835IKN1"/>
<dbReference type="InterPro" id="IPR038770">
    <property type="entry name" value="Na+/solute_symporter_sf"/>
</dbReference>
<dbReference type="OrthoDB" id="203097at2759"/>
<keyword evidence="5 7" id="KW-1133">Transmembrane helix</keyword>
<organism evidence="8 9">
    <name type="scientific">Coptis chinensis</name>
    <dbReference type="NCBI Taxonomy" id="261450"/>
    <lineage>
        <taxon>Eukaryota</taxon>
        <taxon>Viridiplantae</taxon>
        <taxon>Streptophyta</taxon>
        <taxon>Embryophyta</taxon>
        <taxon>Tracheophyta</taxon>
        <taxon>Spermatophyta</taxon>
        <taxon>Magnoliopsida</taxon>
        <taxon>Ranunculales</taxon>
        <taxon>Ranunculaceae</taxon>
        <taxon>Coptidoideae</taxon>
        <taxon>Coptis</taxon>
    </lineage>
</organism>
<keyword evidence="9" id="KW-1185">Reference proteome</keyword>
<evidence type="ECO:0000256" key="7">
    <source>
        <dbReference type="SAM" id="Phobius"/>
    </source>
</evidence>
<keyword evidence="6 7" id="KW-0472">Membrane</keyword>
<accession>A0A835IKN1</accession>
<dbReference type="GO" id="GO:0016020">
    <property type="term" value="C:membrane"/>
    <property type="evidence" value="ECO:0007669"/>
    <property type="project" value="UniProtKB-SubCell"/>
</dbReference>
<feature type="transmembrane region" description="Helical" evidence="7">
    <location>
        <begin position="35"/>
        <end position="53"/>
    </location>
</feature>
<comment type="caution">
    <text evidence="8">The sequence shown here is derived from an EMBL/GenBank/DDBJ whole genome shotgun (WGS) entry which is preliminary data.</text>
</comment>
<gene>
    <name evidence="8" type="ORF">IFM89_000676</name>
</gene>
<feature type="transmembrane region" description="Helical" evidence="7">
    <location>
        <begin position="6"/>
        <end position="23"/>
    </location>
</feature>
<reference evidence="8 9" key="1">
    <citation type="submission" date="2020-10" db="EMBL/GenBank/DDBJ databases">
        <title>The Coptis chinensis genome and diversification of protoberbering-type alkaloids.</title>
        <authorList>
            <person name="Wang B."/>
            <person name="Shu S."/>
            <person name="Song C."/>
            <person name="Liu Y."/>
        </authorList>
    </citation>
    <scope>NUCLEOTIDE SEQUENCE [LARGE SCALE GENOMIC DNA]</scope>
    <source>
        <strain evidence="8">HL-2020</strain>
        <tissue evidence="8">Leaf</tissue>
    </source>
</reference>
<dbReference type="PANTHER" id="PTHR10361:SF28">
    <property type="entry name" value="P3 PROTEIN-RELATED"/>
    <property type="match status" value="1"/>
</dbReference>
<dbReference type="Proteomes" id="UP000631114">
    <property type="component" value="Unassembled WGS sequence"/>
</dbReference>
<evidence type="ECO:0000256" key="6">
    <source>
        <dbReference type="ARBA" id="ARBA00023136"/>
    </source>
</evidence>
<dbReference type="InterPro" id="IPR004710">
    <property type="entry name" value="Bilac:Na_transpt"/>
</dbReference>
<dbReference type="Gene3D" id="1.20.1530.20">
    <property type="match status" value="2"/>
</dbReference>
<evidence type="ECO:0000256" key="3">
    <source>
        <dbReference type="ARBA" id="ARBA00006528"/>
    </source>
</evidence>
<dbReference type="Pfam" id="PF01758">
    <property type="entry name" value="SBF"/>
    <property type="match status" value="1"/>
</dbReference>
<evidence type="ECO:0000256" key="5">
    <source>
        <dbReference type="ARBA" id="ARBA00022989"/>
    </source>
</evidence>
<proteinExistence type="inferred from homology"/>
<evidence type="ECO:0000256" key="4">
    <source>
        <dbReference type="ARBA" id="ARBA00022692"/>
    </source>
</evidence>
<dbReference type="InterPro" id="IPR002657">
    <property type="entry name" value="BilAc:Na_symport/Acr3"/>
</dbReference>
<dbReference type="GO" id="GO:0009941">
    <property type="term" value="C:chloroplast envelope"/>
    <property type="evidence" value="ECO:0007669"/>
    <property type="project" value="UniProtKB-SubCell"/>
</dbReference>
<feature type="transmembrane region" description="Helical" evidence="7">
    <location>
        <begin position="83"/>
        <end position="112"/>
    </location>
</feature>
<dbReference type="PANTHER" id="PTHR10361">
    <property type="entry name" value="SODIUM-BILE ACID COTRANSPORTER"/>
    <property type="match status" value="1"/>
</dbReference>
<keyword evidence="4 7" id="KW-0812">Transmembrane</keyword>
<evidence type="ECO:0000256" key="1">
    <source>
        <dbReference type="ARBA" id="ARBA00004119"/>
    </source>
</evidence>
<evidence type="ECO:0000313" key="9">
    <source>
        <dbReference type="Proteomes" id="UP000631114"/>
    </source>
</evidence>
<name>A0A835IKN1_9MAGN</name>
<dbReference type="EMBL" id="JADFTS010000002">
    <property type="protein sequence ID" value="KAF9618207.1"/>
    <property type="molecule type" value="Genomic_DNA"/>
</dbReference>
<protein>
    <submittedName>
        <fullName evidence="8">Uncharacterized protein</fullName>
    </submittedName>
</protein>
<comment type="similarity">
    <text evidence="3">Belongs to the bile acid:sodium symporter (BASS) (TC 2.A.28) family.</text>
</comment>
<sequence length="114" mass="12249">MVGEVLSTAFPVWVALGCFFGLVRPNSFNWVQPQMIIFGITITMLGMGMTLTFDDLRGALVMPKELLAGTASNIVTYLARGNVALSVLMTAASTLAAVVMTLLPLHLTYCFLSC</sequence>